<proteinExistence type="predicted"/>
<gene>
    <name evidence="1" type="ORF">FA13DRAFT_157619</name>
</gene>
<reference evidence="1 2" key="1">
    <citation type="journal article" date="2019" name="Nat. Ecol. Evol.">
        <title>Megaphylogeny resolves global patterns of mushroom evolution.</title>
        <authorList>
            <person name="Varga T."/>
            <person name="Krizsan K."/>
            <person name="Foldi C."/>
            <person name="Dima B."/>
            <person name="Sanchez-Garcia M."/>
            <person name="Sanchez-Ramirez S."/>
            <person name="Szollosi G.J."/>
            <person name="Szarkandi J.G."/>
            <person name="Papp V."/>
            <person name="Albert L."/>
            <person name="Andreopoulos W."/>
            <person name="Angelini C."/>
            <person name="Antonin V."/>
            <person name="Barry K.W."/>
            <person name="Bougher N.L."/>
            <person name="Buchanan P."/>
            <person name="Buyck B."/>
            <person name="Bense V."/>
            <person name="Catcheside P."/>
            <person name="Chovatia M."/>
            <person name="Cooper J."/>
            <person name="Damon W."/>
            <person name="Desjardin D."/>
            <person name="Finy P."/>
            <person name="Geml J."/>
            <person name="Haridas S."/>
            <person name="Hughes K."/>
            <person name="Justo A."/>
            <person name="Karasinski D."/>
            <person name="Kautmanova I."/>
            <person name="Kiss B."/>
            <person name="Kocsube S."/>
            <person name="Kotiranta H."/>
            <person name="LaButti K.M."/>
            <person name="Lechner B.E."/>
            <person name="Liimatainen K."/>
            <person name="Lipzen A."/>
            <person name="Lukacs Z."/>
            <person name="Mihaltcheva S."/>
            <person name="Morgado L.N."/>
            <person name="Niskanen T."/>
            <person name="Noordeloos M.E."/>
            <person name="Ohm R.A."/>
            <person name="Ortiz-Santana B."/>
            <person name="Ovrebo C."/>
            <person name="Racz N."/>
            <person name="Riley R."/>
            <person name="Savchenko A."/>
            <person name="Shiryaev A."/>
            <person name="Soop K."/>
            <person name="Spirin V."/>
            <person name="Szebenyi C."/>
            <person name="Tomsovsky M."/>
            <person name="Tulloss R.E."/>
            <person name="Uehling J."/>
            <person name="Grigoriev I.V."/>
            <person name="Vagvolgyi C."/>
            <person name="Papp T."/>
            <person name="Martin F.M."/>
            <person name="Miettinen O."/>
            <person name="Hibbett D.S."/>
            <person name="Nagy L.G."/>
        </authorList>
    </citation>
    <scope>NUCLEOTIDE SEQUENCE [LARGE SCALE GENOMIC DNA]</scope>
    <source>
        <strain evidence="1 2">FP101781</strain>
    </source>
</reference>
<evidence type="ECO:0000313" key="2">
    <source>
        <dbReference type="Proteomes" id="UP000298030"/>
    </source>
</evidence>
<accession>A0A4Y7THQ8</accession>
<name>A0A4Y7THQ8_COPMI</name>
<dbReference type="EMBL" id="QPFP01000012">
    <property type="protein sequence ID" value="TEB33494.1"/>
    <property type="molecule type" value="Genomic_DNA"/>
</dbReference>
<comment type="caution">
    <text evidence="1">The sequence shown here is derived from an EMBL/GenBank/DDBJ whole genome shotgun (WGS) entry which is preliminary data.</text>
</comment>
<dbReference type="Proteomes" id="UP000298030">
    <property type="component" value="Unassembled WGS sequence"/>
</dbReference>
<evidence type="ECO:0000313" key="1">
    <source>
        <dbReference type="EMBL" id="TEB33494.1"/>
    </source>
</evidence>
<organism evidence="1 2">
    <name type="scientific">Coprinellus micaceus</name>
    <name type="common">Glistening ink-cap mushroom</name>
    <name type="synonym">Coprinus micaceus</name>
    <dbReference type="NCBI Taxonomy" id="71717"/>
    <lineage>
        <taxon>Eukaryota</taxon>
        <taxon>Fungi</taxon>
        <taxon>Dikarya</taxon>
        <taxon>Basidiomycota</taxon>
        <taxon>Agaricomycotina</taxon>
        <taxon>Agaricomycetes</taxon>
        <taxon>Agaricomycetidae</taxon>
        <taxon>Agaricales</taxon>
        <taxon>Agaricineae</taxon>
        <taxon>Psathyrellaceae</taxon>
        <taxon>Coprinellus</taxon>
    </lineage>
</organism>
<keyword evidence="2" id="KW-1185">Reference proteome</keyword>
<sequence>MDAGSLHVNPPRARSATIRLPLYHLHLLPRPVEHRHELPQLLQANLIRILNASMHLACTGDALASHLAGIIAGNRITFRTLSSAASVLQFRDVVGAVFLWMRASDFPFHDHPSLAKGQFAIIFLLHSDPEYRCFALAKVLLSFLQDAKGQSPAFHFEVVSFAFRCPRTDKIVGIVILDEGFAPIYSHAVLSANGLTPQASPLKFRQVHIRDSNVPVSFSRACPVPVDDSLYESMLSMARDLYTT</sequence>
<dbReference type="AlphaFoldDB" id="A0A4Y7THQ8"/>
<protein>
    <submittedName>
        <fullName evidence="1">Uncharacterized protein</fullName>
    </submittedName>
</protein>